<keyword evidence="2" id="KW-0539">Nucleus</keyword>
<dbReference type="GeneID" id="37028538"/>
<comment type="subcellular location">
    <subcellularLocation>
        <location evidence="1">Nucleus</location>
    </subcellularLocation>
</comment>
<dbReference type="AlphaFoldDB" id="A0A316ULB3"/>
<dbReference type="Gene3D" id="1.25.40.630">
    <property type="match status" value="1"/>
</dbReference>
<feature type="region of interest" description="Disordered" evidence="4">
    <location>
        <begin position="291"/>
        <end position="373"/>
    </location>
</feature>
<evidence type="ECO:0000256" key="2">
    <source>
        <dbReference type="ARBA" id="ARBA00023242"/>
    </source>
</evidence>
<dbReference type="GO" id="GO:0031124">
    <property type="term" value="P:mRNA 3'-end processing"/>
    <property type="evidence" value="ECO:0007669"/>
    <property type="project" value="InterPro"/>
</dbReference>
<dbReference type="Pfam" id="PF14304">
    <property type="entry name" value="CSTF_C"/>
    <property type="match status" value="1"/>
</dbReference>
<feature type="compositionally biased region" description="Pro residues" evidence="4">
    <location>
        <begin position="357"/>
        <end position="370"/>
    </location>
</feature>
<evidence type="ECO:0000256" key="3">
    <source>
        <dbReference type="PROSITE-ProRule" id="PRU00176"/>
    </source>
</evidence>
<dbReference type="Proteomes" id="UP000245884">
    <property type="component" value="Unassembled WGS sequence"/>
</dbReference>
<dbReference type="GO" id="GO:0003729">
    <property type="term" value="F:mRNA binding"/>
    <property type="evidence" value="ECO:0007669"/>
    <property type="project" value="TreeGrafter"/>
</dbReference>
<dbReference type="GO" id="GO:0005847">
    <property type="term" value="C:mRNA cleavage and polyadenylation specificity factor complex"/>
    <property type="evidence" value="ECO:0007669"/>
    <property type="project" value="TreeGrafter"/>
</dbReference>
<dbReference type="InterPro" id="IPR035979">
    <property type="entry name" value="RBD_domain_sf"/>
</dbReference>
<dbReference type="RefSeq" id="XP_025360694.1">
    <property type="nucleotide sequence ID" value="XM_025506715.1"/>
</dbReference>
<keyword evidence="7" id="KW-1185">Reference proteome</keyword>
<dbReference type="SMART" id="SM00360">
    <property type="entry name" value="RRM"/>
    <property type="match status" value="1"/>
</dbReference>
<name>A0A316ULB3_9BASI</name>
<dbReference type="InterPro" id="IPR012677">
    <property type="entry name" value="Nucleotide-bd_a/b_plait_sf"/>
</dbReference>
<keyword evidence="3" id="KW-0694">RNA-binding</keyword>
<accession>A0A316ULB3</accession>
<evidence type="ECO:0000313" key="7">
    <source>
        <dbReference type="Proteomes" id="UP000245884"/>
    </source>
</evidence>
<sequence>MATPRSRVVFVGNIPYEMSEEQLITIFSEVGPVAGFRLVFDRDTGKPKGYGFCEFHDPETAASAVRNLNDVDVGGRSLRIDWADVDPVFQGRTTQMGQIDGELPKRDGRRPGNPSAGGPQRGGGGAGAGPPFGQQGGPGGFGGPPQQGGFGGPGGYGGPPQGGFGGPPQGGFGGAPAGMDAPYNLNNLPPGVNLQAGQTATDAITQTLATLPPDQLLDIMGQIKSLILTSPQSAQNLLSSHPQLTYALFQAMLMMNLVDPAILQRILLAGGVNGGAAAAAVANGGPAVNGAAGGMGQQQRYPSMGGGPPPPQQQQPYGGGAYGANPYSNTPPPGAPPSRPPFGQPSHLGRASSAQSTPPPPPPSAPPIAPPQANAAAAAAAAVAAGGGGAAAAANNPNLPDAQRQLLMQVLGLSDAQVAALPPDQRESIMMLRRQMGK</sequence>
<feature type="region of interest" description="Disordered" evidence="4">
    <location>
        <begin position="89"/>
        <end position="178"/>
    </location>
</feature>
<dbReference type="Gene3D" id="1.10.20.70">
    <property type="entry name" value="Transcription termination and cleavage factor, C-terminal domain"/>
    <property type="match status" value="1"/>
</dbReference>
<evidence type="ECO:0000313" key="6">
    <source>
        <dbReference type="EMBL" id="PWN26082.1"/>
    </source>
</evidence>
<dbReference type="STRING" id="1569628.A0A316ULB3"/>
<dbReference type="Pfam" id="PF00076">
    <property type="entry name" value="RRM_1"/>
    <property type="match status" value="1"/>
</dbReference>
<evidence type="ECO:0000256" key="4">
    <source>
        <dbReference type="SAM" id="MobiDB-lite"/>
    </source>
</evidence>
<feature type="compositionally biased region" description="Gly residues" evidence="4">
    <location>
        <begin position="119"/>
        <end position="176"/>
    </location>
</feature>
<feature type="compositionally biased region" description="Pro residues" evidence="4">
    <location>
        <begin position="329"/>
        <end position="343"/>
    </location>
</feature>
<evidence type="ECO:0000259" key="5">
    <source>
        <dbReference type="PROSITE" id="PS50102"/>
    </source>
</evidence>
<dbReference type="PANTHER" id="PTHR45735:SF2">
    <property type="entry name" value="CLEAVAGE STIMULATION FACTOR SUBUNIT 2"/>
    <property type="match status" value="1"/>
</dbReference>
<protein>
    <recommendedName>
        <fullName evidence="5">RRM domain-containing protein</fullName>
    </recommendedName>
</protein>
<dbReference type="PROSITE" id="PS50102">
    <property type="entry name" value="RRM"/>
    <property type="match status" value="1"/>
</dbReference>
<dbReference type="PANTHER" id="PTHR45735">
    <property type="entry name" value="CLEAVAGE STIMULATION FACTOR SUBUNIT 2"/>
    <property type="match status" value="1"/>
</dbReference>
<dbReference type="SUPFAM" id="SSF54928">
    <property type="entry name" value="RNA-binding domain, RBD"/>
    <property type="match status" value="1"/>
</dbReference>
<dbReference type="CDD" id="cd12398">
    <property type="entry name" value="RRM_CSTF2_RNA15_like"/>
    <property type="match status" value="1"/>
</dbReference>
<dbReference type="InterPro" id="IPR025742">
    <property type="entry name" value="CSTF2_hinge"/>
</dbReference>
<reference evidence="6 7" key="1">
    <citation type="journal article" date="2018" name="Mol. Biol. Evol.">
        <title>Broad Genomic Sampling Reveals a Smut Pathogenic Ancestry of the Fungal Clade Ustilaginomycotina.</title>
        <authorList>
            <person name="Kijpornyongpan T."/>
            <person name="Mondo S.J."/>
            <person name="Barry K."/>
            <person name="Sandor L."/>
            <person name="Lee J."/>
            <person name="Lipzen A."/>
            <person name="Pangilinan J."/>
            <person name="LaButti K."/>
            <person name="Hainaut M."/>
            <person name="Henrissat B."/>
            <person name="Grigoriev I.V."/>
            <person name="Spatafora J.W."/>
            <person name="Aime M.C."/>
        </authorList>
    </citation>
    <scope>NUCLEOTIDE SEQUENCE [LARGE SCALE GENOMIC DNA]</scope>
    <source>
        <strain evidence="6 7">MCA 5214</strain>
    </source>
</reference>
<dbReference type="InterPro" id="IPR000504">
    <property type="entry name" value="RRM_dom"/>
</dbReference>
<dbReference type="Gene3D" id="3.30.70.330">
    <property type="match status" value="1"/>
</dbReference>
<dbReference type="InterPro" id="IPR038192">
    <property type="entry name" value="CSTF_C_sf"/>
</dbReference>
<dbReference type="EMBL" id="KZ819673">
    <property type="protein sequence ID" value="PWN26082.1"/>
    <property type="molecule type" value="Genomic_DNA"/>
</dbReference>
<gene>
    <name evidence="6" type="ORF">BDZ90DRAFT_233667</name>
</gene>
<dbReference type="InterPro" id="IPR026896">
    <property type="entry name" value="CSTF_C"/>
</dbReference>
<evidence type="ECO:0000256" key="1">
    <source>
        <dbReference type="ARBA" id="ARBA00004123"/>
    </source>
</evidence>
<feature type="domain" description="RRM" evidence="5">
    <location>
        <begin position="7"/>
        <end position="85"/>
    </location>
</feature>
<proteinExistence type="predicted"/>
<dbReference type="OrthoDB" id="272703at2759"/>
<organism evidence="6 7">
    <name type="scientific">Jaminaea rosea</name>
    <dbReference type="NCBI Taxonomy" id="1569628"/>
    <lineage>
        <taxon>Eukaryota</taxon>
        <taxon>Fungi</taxon>
        <taxon>Dikarya</taxon>
        <taxon>Basidiomycota</taxon>
        <taxon>Ustilaginomycotina</taxon>
        <taxon>Exobasidiomycetes</taxon>
        <taxon>Microstromatales</taxon>
        <taxon>Microstromatales incertae sedis</taxon>
        <taxon>Jaminaea</taxon>
    </lineage>
</organism>
<dbReference type="Pfam" id="PF14327">
    <property type="entry name" value="CSTF2_hinge"/>
    <property type="match status" value="1"/>
</dbReference>